<dbReference type="AlphaFoldDB" id="A0A061S9V3"/>
<dbReference type="SUPFAM" id="SSF50182">
    <property type="entry name" value="Sm-like ribonucleoproteins"/>
    <property type="match status" value="1"/>
</dbReference>
<feature type="transmembrane region" description="Helical" evidence="7">
    <location>
        <begin position="291"/>
        <end position="312"/>
    </location>
</feature>
<evidence type="ECO:0000256" key="3">
    <source>
        <dbReference type="ARBA" id="ARBA00022692"/>
    </source>
</evidence>
<dbReference type="GO" id="GO:0016020">
    <property type="term" value="C:membrane"/>
    <property type="evidence" value="ECO:0007669"/>
    <property type="project" value="UniProtKB-SubCell"/>
</dbReference>
<feature type="domain" description="Mechanosensitive ion channel MscS" evidence="8">
    <location>
        <begin position="411"/>
        <end position="482"/>
    </location>
</feature>
<dbReference type="Gene3D" id="1.10.287.1260">
    <property type="match status" value="1"/>
</dbReference>
<feature type="transmembrane region" description="Helical" evidence="7">
    <location>
        <begin position="193"/>
        <end position="217"/>
    </location>
</feature>
<feature type="transmembrane region" description="Helical" evidence="7">
    <location>
        <begin position="36"/>
        <end position="56"/>
    </location>
</feature>
<feature type="compositionally biased region" description="Polar residues" evidence="6">
    <location>
        <begin position="128"/>
        <end position="143"/>
    </location>
</feature>
<feature type="compositionally biased region" description="Low complexity" evidence="6">
    <location>
        <begin position="162"/>
        <end position="171"/>
    </location>
</feature>
<evidence type="ECO:0000256" key="6">
    <source>
        <dbReference type="SAM" id="MobiDB-lite"/>
    </source>
</evidence>
<keyword evidence="4 7" id="KW-1133">Transmembrane helix</keyword>
<dbReference type="EMBL" id="GBEZ01005487">
    <property type="protein sequence ID" value="JAC79824.1"/>
    <property type="molecule type" value="Transcribed_RNA"/>
</dbReference>
<proteinExistence type="inferred from homology"/>
<feature type="transmembrane region" description="Helical" evidence="7">
    <location>
        <begin position="237"/>
        <end position="255"/>
    </location>
</feature>
<accession>A0A061S9V3</accession>
<feature type="region of interest" description="Disordered" evidence="6">
    <location>
        <begin position="672"/>
        <end position="713"/>
    </location>
</feature>
<evidence type="ECO:0000256" key="2">
    <source>
        <dbReference type="ARBA" id="ARBA00008017"/>
    </source>
</evidence>
<evidence type="ECO:0000259" key="9">
    <source>
        <dbReference type="Pfam" id="PF24956"/>
    </source>
</evidence>
<dbReference type="InterPro" id="IPR006685">
    <property type="entry name" value="MscS_channel_2nd"/>
</dbReference>
<dbReference type="InterPro" id="IPR056876">
    <property type="entry name" value="Msl2-3_C"/>
</dbReference>
<feature type="region of interest" description="Disordered" evidence="6">
    <location>
        <begin position="114"/>
        <end position="171"/>
    </location>
</feature>
<dbReference type="Pfam" id="PF00924">
    <property type="entry name" value="MS_channel_2nd"/>
    <property type="match status" value="1"/>
</dbReference>
<feature type="compositionally biased region" description="Low complexity" evidence="6">
    <location>
        <begin position="643"/>
        <end position="656"/>
    </location>
</feature>
<feature type="transmembrane region" description="Helical" evidence="7">
    <location>
        <begin position="369"/>
        <end position="387"/>
    </location>
</feature>
<dbReference type="Pfam" id="PF24956">
    <property type="entry name" value="Msl2-3_C"/>
    <property type="match status" value="1"/>
</dbReference>
<feature type="domain" description="Mechanosensitive ion channel protein 2/3 C-terminal" evidence="9">
    <location>
        <begin position="487"/>
        <end position="569"/>
    </location>
</feature>
<dbReference type="InterPro" id="IPR010920">
    <property type="entry name" value="LSM_dom_sf"/>
</dbReference>
<organism evidence="10">
    <name type="scientific">Tetraselmis sp. GSL018</name>
    <dbReference type="NCBI Taxonomy" id="582737"/>
    <lineage>
        <taxon>Eukaryota</taxon>
        <taxon>Viridiplantae</taxon>
        <taxon>Chlorophyta</taxon>
        <taxon>core chlorophytes</taxon>
        <taxon>Chlorodendrophyceae</taxon>
        <taxon>Chlorodendrales</taxon>
        <taxon>Chlorodendraceae</taxon>
        <taxon>Tetraselmis</taxon>
    </lineage>
</organism>
<dbReference type="InterPro" id="IPR023408">
    <property type="entry name" value="MscS_beta-dom_sf"/>
</dbReference>
<dbReference type="InterPro" id="IPR045042">
    <property type="entry name" value="YnaI-like"/>
</dbReference>
<name>A0A061S9V3_9CHLO</name>
<keyword evidence="3 7" id="KW-0812">Transmembrane</keyword>
<reference evidence="10" key="1">
    <citation type="submission" date="2014-05" db="EMBL/GenBank/DDBJ databases">
        <title>The transcriptome of the halophilic microalga Tetraselmis sp. GSL018 isolated from the Great Salt Lake, Utah.</title>
        <authorList>
            <person name="Jinkerson R.E."/>
            <person name="D'Adamo S."/>
            <person name="Posewitz M.C."/>
        </authorList>
    </citation>
    <scope>NUCLEOTIDE SEQUENCE</scope>
    <source>
        <strain evidence="10">GSL018</strain>
    </source>
</reference>
<feature type="region of interest" description="Disordered" evidence="6">
    <location>
        <begin position="633"/>
        <end position="659"/>
    </location>
</feature>
<evidence type="ECO:0000256" key="4">
    <source>
        <dbReference type="ARBA" id="ARBA00022989"/>
    </source>
</evidence>
<evidence type="ECO:0000256" key="5">
    <source>
        <dbReference type="ARBA" id="ARBA00023136"/>
    </source>
</evidence>
<evidence type="ECO:0000256" key="7">
    <source>
        <dbReference type="SAM" id="Phobius"/>
    </source>
</evidence>
<dbReference type="PANTHER" id="PTHR43634">
    <property type="entry name" value="OW CONDUCTANCE MECHANOSENSITIVE CHANNEL"/>
    <property type="match status" value="1"/>
</dbReference>
<keyword evidence="5 7" id="KW-0472">Membrane</keyword>
<dbReference type="PANTHER" id="PTHR43634:SF2">
    <property type="entry name" value="LOW CONDUCTANCE MECHANOSENSITIVE CHANNEL YNAI"/>
    <property type="match status" value="1"/>
</dbReference>
<evidence type="ECO:0000259" key="8">
    <source>
        <dbReference type="Pfam" id="PF00924"/>
    </source>
</evidence>
<evidence type="ECO:0000256" key="1">
    <source>
        <dbReference type="ARBA" id="ARBA00004141"/>
    </source>
</evidence>
<dbReference type="Gene3D" id="2.30.30.60">
    <property type="match status" value="1"/>
</dbReference>
<dbReference type="GO" id="GO:0055085">
    <property type="term" value="P:transmembrane transport"/>
    <property type="evidence" value="ECO:0007669"/>
    <property type="project" value="InterPro"/>
</dbReference>
<evidence type="ECO:0000313" key="10">
    <source>
        <dbReference type="EMBL" id="JAC79824.1"/>
    </source>
</evidence>
<dbReference type="SUPFAM" id="SSF82861">
    <property type="entry name" value="Mechanosensitive channel protein MscS (YggB), transmembrane region"/>
    <property type="match status" value="1"/>
</dbReference>
<feature type="transmembrane region" description="Helical" evidence="7">
    <location>
        <begin position="318"/>
        <end position="339"/>
    </location>
</feature>
<protein>
    <submittedName>
        <fullName evidence="10">MscS family membrane protein</fullName>
    </submittedName>
</protein>
<comment type="subcellular location">
    <subcellularLocation>
        <location evidence="1">Membrane</location>
        <topology evidence="1">Multi-pass membrane protein</topology>
    </subcellularLocation>
</comment>
<sequence>MASVSGLVVPKSSSTLLGPVHYPTASQGKQPLPLLIISYPSQLGAWFLFSPLPQAFRRGRTLRRRFSSACGSDSWPVPTWSKGIHSARRRLQYKVQVHRWTVRQGQYLASFSDRRGEAAPQQPPGTSPLASGSWPQRSASSPEPSLPADGRLSAAATPTNESAASLPSPSPAPSGAAYSFAVGRGQPGFITSWHVLTFFLVLLGALVVSAVWLHATADVDFSHALFNMLIRLLKSTGFRQFLALIGAIVFVRLALEPTVRVVRSLLGMKGPWSQSSEYYILKEVYRPIEGLLVIAACATLVENFVPSLIAVPKKTVSYVVHAVLSLSFVIATAGVVFNVKARMVKETSWQLELNGKVTQQRRIEAIDKLLTLLTLLVSGILGLQAIGLDVNSLLAIGGIGGLAAGLAGRELLENLFNGLIIMSSSPFEVGEEVIFQTGSGREVEGIVVDVGWYRTSIRSFEREIFVIPNSVFSRTVVLNVTRKNGEWRFYEFLDLRPEDIDKASAIVADMRKVIRSHPSVIQKLHRRVFINKLTKEECGLYLSFYVAAVNRDAFMAVRQDLFMTFVDIIHMHGAQLAKRSMKVYLGESDGGRELLGLNNASGPRHNVAMTERTLHDRSSEEWEDPWFPLEEARPSSSMVEALGRPPRSPSGARRSGLTGQELAEGAVYGALAMGGTSNTRPDRSDDGDTIDMILGEWTDDVSRSKGPIQQQRP</sequence>
<dbReference type="InterPro" id="IPR011014">
    <property type="entry name" value="MscS_channel_TM-2"/>
</dbReference>
<comment type="similarity">
    <text evidence="2">Belongs to the MscS (TC 1.A.23) family.</text>
</comment>
<gene>
    <name evidence="10" type="primary">YNAI</name>
    <name evidence="10" type="ORF">TSPGSL018_11753</name>
</gene>